<dbReference type="PANTHER" id="PTHR47396:SF1">
    <property type="entry name" value="ATP-DEPENDENT HELICASE IRC3-RELATED"/>
    <property type="match status" value="1"/>
</dbReference>
<dbReference type="PROSITE" id="PS00092">
    <property type="entry name" value="N6_MTASE"/>
    <property type="match status" value="1"/>
</dbReference>
<dbReference type="CDD" id="cd22333">
    <property type="entry name" value="LlaBIII_nuclease-like"/>
    <property type="match status" value="1"/>
</dbReference>
<dbReference type="SMART" id="SM00487">
    <property type="entry name" value="DEXDc"/>
    <property type="match status" value="1"/>
</dbReference>
<evidence type="ECO:0000313" key="4">
    <source>
        <dbReference type="EMBL" id="GAA4936174.1"/>
    </source>
</evidence>
<dbReference type="InterPro" id="IPR003356">
    <property type="entry name" value="DNA_methylase_A-5"/>
</dbReference>
<keyword evidence="5" id="KW-1185">Reference proteome</keyword>
<keyword evidence="4" id="KW-0347">Helicase</keyword>
<dbReference type="Pfam" id="PF02384">
    <property type="entry name" value="N6_Mtase"/>
    <property type="match status" value="1"/>
</dbReference>
<protein>
    <submittedName>
        <fullName evidence="4">DEAD/DEAH box helicase</fullName>
    </submittedName>
</protein>
<dbReference type="Pfam" id="PF04851">
    <property type="entry name" value="ResIII"/>
    <property type="match status" value="1"/>
</dbReference>
<comment type="caution">
    <text evidence="4">The sequence shown here is derived from an EMBL/GenBank/DDBJ whole genome shotgun (WGS) entry which is preliminary data.</text>
</comment>
<dbReference type="InterPro" id="IPR041635">
    <property type="entry name" value="Type_ISP_LLaBIII_C"/>
</dbReference>
<dbReference type="PRINTS" id="PR00507">
    <property type="entry name" value="N12N6MTFRASE"/>
</dbReference>
<dbReference type="InterPro" id="IPR011856">
    <property type="entry name" value="tRNA_endonuc-like_dom_sf"/>
</dbReference>
<organism evidence="4 5">
    <name type="scientific">Streptomonospora halophila</name>
    <dbReference type="NCBI Taxonomy" id="427369"/>
    <lineage>
        <taxon>Bacteria</taxon>
        <taxon>Bacillati</taxon>
        <taxon>Actinomycetota</taxon>
        <taxon>Actinomycetes</taxon>
        <taxon>Streptosporangiales</taxon>
        <taxon>Nocardiopsidaceae</taxon>
        <taxon>Streptomonospora</taxon>
    </lineage>
</organism>
<dbReference type="Pfam" id="PF00271">
    <property type="entry name" value="Helicase_C"/>
    <property type="match status" value="1"/>
</dbReference>
<sequence length="1617" mass="180737">MTTTVHDIIDSLRQQATSNHERGSLFESLMVAYLRTDPVYANHFTDVWRWADWPDAPSKNDDGIDLVATTVDGGHCAIQCKFYEPEHTLQKADIDSFFTASGRSPFTERMIISTTDKWGHNAEKALQQQQIPVSRLGLDDLADSPIAWEQVWPRIGVDVTLPLNPPQELREHQREALDAVADGFAAHDRGKLIMACGTGKTFTSLKIAEHLAADKPAGEPARVLFLVPSISLLSQSLREWNAQCAMNLRSFAVCSDAKVSKQRVDNDLQDMSTHDLALPATTDAATLLAQMRASHGEHRSGLEVVFSTYQSIQAVHEAQEAGVGAFDLVICDEAHRTTGVTLAGENESHFVKVHDNSYLRAHRRLYMTATPKLFDDNVKTTAKENDAELCSMDDETLFGPEFYRLGFGEAVERELLTDYRVLILNVDETFLSTTLQSQLSEDGELNIDDAARIVGCWNGLAKRGGNTPDGQGFKPGEAPMRRAVAFARNIADSKHITDQFENVVDGVNEENDKAGEPRLRCEVQHIDGSANALTRNRRLDWLKAEPDEGTCRILSNARCLSEGVDVPALDAVLFLHPRNSVVDVVQSVGRVMRTADDKEYGYIILPVGIPTTEKPEKALNDNKRFKVVWQVLQALRAHDDRMNATVNQIDLNRNKPDNILVNTVTGEDFDGTRDGLAGEGDDNSQTGGDDGTETTKAVQDMIAYPWGELREAIYARIVTKVGERHYWEDWADDIADIAQRHVTRINTAIADPDSDKAHAFEQFLAELRANLNPGITHANAVDMLAQHMITKPVFDALFADYAFSTQNPVSLAMEQMLTQLEDEAIGNEADTLEGFYASVRKRAEGIDNHEGRQRVITELYERFFKKALPKTAESFGIVYTPVEVVDFILRATNQALYKHFNETLSGEGVHIIDPFTGTGTFIVRLLQSGLIKQDDLLRKYTQELHANEIVLLAYYIAAVNIEAAFHQRHQGDYVPFEGIVLTDTFQLAEDTGALEAVMFGDNNERVRQQQSQDIRVVIGNPPYSSGQTSQNDNNQNQKYSHLDGRITDTYAAKSSAQNKNSLYDSYIRAIRWASDRVTDNGVICYVSNGGYIDGNTADGLRKSLADEFSTIYCFNLRGNQRTAGEQSRMEGGKVFGSGSRSTVAILLLVKDSTSVGSCRLFYEDIGDYLTREQKLSIVAESNLDTINWQEIRPTHEGDWVNQRDPQFSAHLPVAGEEIEKGIFVSHSRGLETTRDAWVYNYSESHVLKNMERMIDFYNMQIDAFHNYCESNGISRPSAQDVGGFLDNDPTKISWSSSLMSKAQRGIRGYFSGENVRKGVYRVFSSQNVYFDGMFNHRTGVLSKYFPFSGVDNFGFYYVGAGSAVPFSVLMIDGLPDLHVTGAGSGGQFFPRYTYRETGSGNDLFSAAEESGFERLDNITDAGLASFQKSYGPLVSKDDVFYYVYGLLHSPDYRTRFAADLRRSLPRIPMVADFNSFADAGRALAKLHVGYESVTPYPLEEKVTYSTPVPRDELYRVEKMKFKSKEDRSTIVYNNRVTVSGIPEEAHRYQLGARSAIEWIIDRYQVKTDKASGIVNDPNDWSDDPRYILDLLGRIVTVSLETMKIVDDLPPLEILDQQ</sequence>
<dbReference type="Pfam" id="PF22240">
    <property type="entry name" value="ISP_coupler"/>
    <property type="match status" value="1"/>
</dbReference>
<dbReference type="SUPFAM" id="SSF52540">
    <property type="entry name" value="P-loop containing nucleoside triphosphate hydrolases"/>
    <property type="match status" value="2"/>
</dbReference>
<evidence type="ECO:0000256" key="2">
    <source>
        <dbReference type="SAM" id="MobiDB-lite"/>
    </source>
</evidence>
<keyword evidence="4" id="KW-0378">Hydrolase</keyword>
<keyword evidence="4" id="KW-0067">ATP-binding</keyword>
<dbReference type="InterPro" id="IPR050742">
    <property type="entry name" value="Helicase_Restrict-Modif_Enz"/>
</dbReference>
<dbReference type="InterPro" id="IPR002052">
    <property type="entry name" value="DNA_methylase_N6_adenine_CS"/>
</dbReference>
<dbReference type="Gene3D" id="3.40.1350.10">
    <property type="match status" value="1"/>
</dbReference>
<dbReference type="EMBL" id="BAABIK010000006">
    <property type="protein sequence ID" value="GAA4936174.1"/>
    <property type="molecule type" value="Genomic_DNA"/>
</dbReference>
<reference evidence="5" key="1">
    <citation type="journal article" date="2019" name="Int. J. Syst. Evol. Microbiol.">
        <title>The Global Catalogue of Microorganisms (GCM) 10K type strain sequencing project: providing services to taxonomists for standard genome sequencing and annotation.</title>
        <authorList>
            <consortium name="The Broad Institute Genomics Platform"/>
            <consortium name="The Broad Institute Genome Sequencing Center for Infectious Disease"/>
            <person name="Wu L."/>
            <person name="Ma J."/>
        </authorList>
    </citation>
    <scope>NUCLEOTIDE SEQUENCE [LARGE SCALE GENOMIC DNA]</scope>
    <source>
        <strain evidence="5">JCM 18123</strain>
    </source>
</reference>
<dbReference type="InterPro" id="IPR011335">
    <property type="entry name" value="Restrct_endonuc-II-like"/>
</dbReference>
<dbReference type="InterPro" id="IPR014001">
    <property type="entry name" value="Helicase_ATP-bd"/>
</dbReference>
<dbReference type="SUPFAM" id="SSF52980">
    <property type="entry name" value="Restriction endonuclease-like"/>
    <property type="match status" value="1"/>
</dbReference>
<gene>
    <name evidence="4" type="ORF">GCM10023224_16240</name>
</gene>
<dbReference type="InterPro" id="IPR039442">
    <property type="entry name" value="Mrr-like_dom"/>
</dbReference>
<dbReference type="SUPFAM" id="SSF53335">
    <property type="entry name" value="S-adenosyl-L-methionine-dependent methyltransferases"/>
    <property type="match status" value="1"/>
</dbReference>
<feature type="region of interest" description="Disordered" evidence="2">
    <location>
        <begin position="1018"/>
        <end position="1037"/>
    </location>
</feature>
<proteinExistence type="predicted"/>
<dbReference type="PROSITE" id="PS51192">
    <property type="entry name" value="HELICASE_ATP_BIND_1"/>
    <property type="match status" value="1"/>
</dbReference>
<name>A0ABP9GB35_9ACTN</name>
<dbReference type="GO" id="GO:0004386">
    <property type="term" value="F:helicase activity"/>
    <property type="evidence" value="ECO:0007669"/>
    <property type="project" value="UniProtKB-KW"/>
</dbReference>
<dbReference type="InterPro" id="IPR029063">
    <property type="entry name" value="SAM-dependent_MTases_sf"/>
</dbReference>
<dbReference type="SMART" id="SM00490">
    <property type="entry name" value="HELICc"/>
    <property type="match status" value="1"/>
</dbReference>
<feature type="compositionally biased region" description="Polar residues" evidence="2">
    <location>
        <begin position="1022"/>
        <end position="1037"/>
    </location>
</feature>
<feature type="domain" description="Helicase ATP-binding" evidence="3">
    <location>
        <begin position="181"/>
        <end position="389"/>
    </location>
</feature>
<dbReference type="Pfam" id="PF18135">
    <property type="entry name" value="Type_ISP_C"/>
    <property type="match status" value="1"/>
</dbReference>
<evidence type="ECO:0000259" key="3">
    <source>
        <dbReference type="PROSITE" id="PS51192"/>
    </source>
</evidence>
<dbReference type="PANTHER" id="PTHR47396">
    <property type="entry name" value="TYPE I RESTRICTION ENZYME ECOKI R PROTEIN"/>
    <property type="match status" value="1"/>
</dbReference>
<accession>A0ABP9GB35</accession>
<dbReference type="InterPro" id="IPR027417">
    <property type="entry name" value="P-loop_NTPase"/>
</dbReference>
<feature type="region of interest" description="Disordered" evidence="2">
    <location>
        <begin position="670"/>
        <end position="693"/>
    </location>
</feature>
<dbReference type="InterPro" id="IPR006935">
    <property type="entry name" value="Helicase/UvrB_N"/>
</dbReference>
<keyword evidence="1" id="KW-0680">Restriction system</keyword>
<dbReference type="RefSeq" id="WP_345556085.1">
    <property type="nucleotide sequence ID" value="NZ_BAABIK010000006.1"/>
</dbReference>
<dbReference type="Proteomes" id="UP001499993">
    <property type="component" value="Unassembled WGS sequence"/>
</dbReference>
<evidence type="ECO:0000313" key="5">
    <source>
        <dbReference type="Proteomes" id="UP001499993"/>
    </source>
</evidence>
<dbReference type="InterPro" id="IPR053980">
    <property type="entry name" value="ISP_coupler"/>
</dbReference>
<dbReference type="Gene3D" id="3.40.50.150">
    <property type="entry name" value="Vaccinia Virus protein VP39"/>
    <property type="match status" value="1"/>
</dbReference>
<dbReference type="CDD" id="cd18785">
    <property type="entry name" value="SF2_C"/>
    <property type="match status" value="1"/>
</dbReference>
<dbReference type="InterPro" id="IPR001650">
    <property type="entry name" value="Helicase_C-like"/>
</dbReference>
<dbReference type="Gene3D" id="3.40.50.300">
    <property type="entry name" value="P-loop containing nucleotide triphosphate hydrolases"/>
    <property type="match status" value="2"/>
</dbReference>
<keyword evidence="4" id="KW-0547">Nucleotide-binding</keyword>
<dbReference type="Pfam" id="PF13156">
    <property type="entry name" value="Mrr_cat_2"/>
    <property type="match status" value="1"/>
</dbReference>
<evidence type="ECO:0000256" key="1">
    <source>
        <dbReference type="ARBA" id="ARBA00022747"/>
    </source>
</evidence>